<reference evidence="1 2" key="1">
    <citation type="submission" date="2024-03" db="EMBL/GenBank/DDBJ databases">
        <title>Human intestinal bacterial collection.</title>
        <authorList>
            <person name="Pauvert C."/>
            <person name="Hitch T.C.A."/>
            <person name="Clavel T."/>
        </authorList>
    </citation>
    <scope>NUCLEOTIDE SEQUENCE [LARGE SCALE GENOMIC DNA]</scope>
    <source>
        <strain evidence="1 2">CLA-AA-H81</strain>
    </source>
</reference>
<sequence length="39" mass="4264">MLTNVFFDCIKRDGIVSVASANAEGQAHIANTWNKKAEL</sequence>
<proteinExistence type="predicted"/>
<comment type="caution">
    <text evidence="1">The sequence shown here is derived from an EMBL/GenBank/DDBJ whole genome shotgun (WGS) entry which is preliminary data.</text>
</comment>
<organism evidence="1 2">
    <name type="scientific">Megasphaera intestinihominis</name>
    <dbReference type="NCBI Taxonomy" id="3133159"/>
    <lineage>
        <taxon>Bacteria</taxon>
        <taxon>Bacillati</taxon>
        <taxon>Bacillota</taxon>
        <taxon>Negativicutes</taxon>
        <taxon>Veillonellales</taxon>
        <taxon>Veillonellaceae</taxon>
        <taxon>Megasphaera</taxon>
    </lineage>
</organism>
<accession>A0ABV1CVH7</accession>
<evidence type="ECO:0000313" key="2">
    <source>
        <dbReference type="Proteomes" id="UP001433088"/>
    </source>
</evidence>
<keyword evidence="2" id="KW-1185">Reference proteome</keyword>
<gene>
    <name evidence="1" type="ORF">WMO23_05335</name>
</gene>
<dbReference type="Proteomes" id="UP001433088">
    <property type="component" value="Unassembled WGS sequence"/>
</dbReference>
<dbReference type="RefSeq" id="WP_020723799.1">
    <property type="nucleotide sequence ID" value="NZ_JBBMEU010000024.1"/>
</dbReference>
<name>A0ABV1CVH7_9FIRM</name>
<dbReference type="EMBL" id="JBBMEU010000024">
    <property type="protein sequence ID" value="MEQ2422154.1"/>
    <property type="molecule type" value="Genomic_DNA"/>
</dbReference>
<evidence type="ECO:0000313" key="1">
    <source>
        <dbReference type="EMBL" id="MEQ2422154.1"/>
    </source>
</evidence>
<protein>
    <submittedName>
        <fullName evidence="1">Pyridoxamine 5'-phosphate oxidase</fullName>
    </submittedName>
</protein>